<name>A0A9N9NB26_9GLOM</name>
<proteinExistence type="predicted"/>
<protein>
    <submittedName>
        <fullName evidence="1">5100_t:CDS:1</fullName>
    </submittedName>
</protein>
<dbReference type="EMBL" id="CAJVPY010010238">
    <property type="protein sequence ID" value="CAG8716897.1"/>
    <property type="molecule type" value="Genomic_DNA"/>
</dbReference>
<comment type="caution">
    <text evidence="1">The sequence shown here is derived from an EMBL/GenBank/DDBJ whole genome shotgun (WGS) entry which is preliminary data.</text>
</comment>
<gene>
    <name evidence="1" type="ORF">DERYTH_LOCUS14002</name>
</gene>
<evidence type="ECO:0000313" key="2">
    <source>
        <dbReference type="Proteomes" id="UP000789405"/>
    </source>
</evidence>
<sequence>SGKPAKCFLEIAASIYKQLDIVSVKSSHARQDRIVSSDDRKDCCLVALQKLK</sequence>
<dbReference type="Proteomes" id="UP000789405">
    <property type="component" value="Unassembled WGS sequence"/>
</dbReference>
<accession>A0A9N9NB26</accession>
<organism evidence="1 2">
    <name type="scientific">Dentiscutata erythropus</name>
    <dbReference type="NCBI Taxonomy" id="1348616"/>
    <lineage>
        <taxon>Eukaryota</taxon>
        <taxon>Fungi</taxon>
        <taxon>Fungi incertae sedis</taxon>
        <taxon>Mucoromycota</taxon>
        <taxon>Glomeromycotina</taxon>
        <taxon>Glomeromycetes</taxon>
        <taxon>Diversisporales</taxon>
        <taxon>Gigasporaceae</taxon>
        <taxon>Dentiscutata</taxon>
    </lineage>
</organism>
<keyword evidence="2" id="KW-1185">Reference proteome</keyword>
<evidence type="ECO:0000313" key="1">
    <source>
        <dbReference type="EMBL" id="CAG8716897.1"/>
    </source>
</evidence>
<dbReference type="AlphaFoldDB" id="A0A9N9NB26"/>
<reference evidence="1" key="1">
    <citation type="submission" date="2021-06" db="EMBL/GenBank/DDBJ databases">
        <authorList>
            <person name="Kallberg Y."/>
            <person name="Tangrot J."/>
            <person name="Rosling A."/>
        </authorList>
    </citation>
    <scope>NUCLEOTIDE SEQUENCE</scope>
    <source>
        <strain evidence="1">MA453B</strain>
    </source>
</reference>
<feature type="non-terminal residue" evidence="1">
    <location>
        <position position="1"/>
    </location>
</feature>